<name>A0ABP9VSH4_9BACT</name>
<comment type="caution">
    <text evidence="2">The sequence shown here is derived from an EMBL/GenBank/DDBJ whole genome shotgun (WGS) entry which is preliminary data.</text>
</comment>
<keyword evidence="3" id="KW-1185">Reference proteome</keyword>
<evidence type="ECO:0000313" key="3">
    <source>
        <dbReference type="Proteomes" id="UP001416858"/>
    </source>
</evidence>
<gene>
    <name evidence="2" type="ORF">Rcae01_03574</name>
</gene>
<accession>A0ABP9VSH4</accession>
<organism evidence="2 3">
    <name type="scientific">Novipirellula caenicola</name>
    <dbReference type="NCBI Taxonomy" id="1536901"/>
    <lineage>
        <taxon>Bacteria</taxon>
        <taxon>Pseudomonadati</taxon>
        <taxon>Planctomycetota</taxon>
        <taxon>Planctomycetia</taxon>
        <taxon>Pirellulales</taxon>
        <taxon>Pirellulaceae</taxon>
        <taxon>Novipirellula</taxon>
    </lineage>
</organism>
<protein>
    <submittedName>
        <fullName evidence="2">Uncharacterized protein</fullName>
    </submittedName>
</protein>
<sequence length="87" mass="9317">MASDREGEVGRRAEAGGQRQGGLKRGGLKRGGLTWDGLTWDGLTWDGLTWDGLTWDGNVTAKPRFAATTGPVRLGPAGSFLVYITLR</sequence>
<dbReference type="EMBL" id="BAABRO010000008">
    <property type="protein sequence ID" value="GAA5508109.1"/>
    <property type="molecule type" value="Genomic_DNA"/>
</dbReference>
<dbReference type="Proteomes" id="UP001416858">
    <property type="component" value="Unassembled WGS sequence"/>
</dbReference>
<proteinExistence type="predicted"/>
<reference evidence="2 3" key="1">
    <citation type="submission" date="2024-02" db="EMBL/GenBank/DDBJ databases">
        <title>Rhodopirellula caenicola NBRC 110016.</title>
        <authorList>
            <person name="Ichikawa N."/>
            <person name="Katano-Makiyama Y."/>
            <person name="Hidaka K."/>
        </authorList>
    </citation>
    <scope>NUCLEOTIDE SEQUENCE [LARGE SCALE GENOMIC DNA]</scope>
    <source>
        <strain evidence="2 3">NBRC 110016</strain>
    </source>
</reference>
<feature type="compositionally biased region" description="Basic and acidic residues" evidence="1">
    <location>
        <begin position="1"/>
        <end position="14"/>
    </location>
</feature>
<evidence type="ECO:0000313" key="2">
    <source>
        <dbReference type="EMBL" id="GAA5508109.1"/>
    </source>
</evidence>
<feature type="region of interest" description="Disordered" evidence="1">
    <location>
        <begin position="1"/>
        <end position="31"/>
    </location>
</feature>
<evidence type="ECO:0000256" key="1">
    <source>
        <dbReference type="SAM" id="MobiDB-lite"/>
    </source>
</evidence>